<dbReference type="AlphaFoldDB" id="A0A849KH57"/>
<dbReference type="EMBL" id="JABFCY010000002">
    <property type="protein sequence ID" value="NNU59743.1"/>
    <property type="molecule type" value="Genomic_DNA"/>
</dbReference>
<name>A0A849KH57_9HYPH</name>
<evidence type="ECO:0000313" key="3">
    <source>
        <dbReference type="Proteomes" id="UP000574931"/>
    </source>
</evidence>
<accession>A0A849KH57</accession>
<comment type="caution">
    <text evidence="2">The sequence shown here is derived from an EMBL/GenBank/DDBJ whole genome shotgun (WGS) entry which is preliminary data.</text>
</comment>
<evidence type="ECO:0000256" key="1">
    <source>
        <dbReference type="SAM" id="MobiDB-lite"/>
    </source>
</evidence>
<reference evidence="2 3" key="1">
    <citation type="submission" date="2020-05" db="EMBL/GenBank/DDBJ databases">
        <title>Draft Genome Sequence of Ochrobactrum soli Isolated from Stable Fly Gut.</title>
        <authorList>
            <person name="Pileggi M.T."/>
            <person name="Vazhakkala L.J."/>
            <person name="Wong C.N."/>
        </authorList>
    </citation>
    <scope>NUCLEOTIDE SEQUENCE [LARGE SCALE GENOMIC DNA]</scope>
    <source>
        <strain evidence="2 3">MTP-C0764</strain>
    </source>
</reference>
<protein>
    <submittedName>
        <fullName evidence="2">Uncharacterized protein</fullName>
    </submittedName>
</protein>
<evidence type="ECO:0000313" key="2">
    <source>
        <dbReference type="EMBL" id="NNU59743.1"/>
    </source>
</evidence>
<dbReference type="Proteomes" id="UP000574931">
    <property type="component" value="Unassembled WGS sequence"/>
</dbReference>
<dbReference type="RefSeq" id="WP_171317600.1">
    <property type="nucleotide sequence ID" value="NZ_JABFCY010000002.1"/>
</dbReference>
<sequence length="301" mass="33390">MKNSRHGSLAEQLKVLMTYRNRPEGQREPLQTNWSVAPGANDNDPEEVTDMRYERDWRQTPSVQAIMQNVATGDIEKNENGQIVRIGRLRFSDGNQTEVGYVLGIDGEVIQADIRMPTGAMLGMKDKPDRASGGGVDPKDTKASNHYFEDMLGTLPHRYIPSGKRRNGTDYSTEESARILADAYANTDMEKVTFTRYPKGLPCGSPRVADSFLGMRKTTCAGGGDEAWEDTLSAMIDRDLWFEALQELKDRDRDVLDAALEARTWGDLSPGGTERGARKRGKQELLAANDNLAAAIKKYAA</sequence>
<organism evidence="2 3">
    <name type="scientific">Ochrobactrum soli</name>
    <dbReference type="NCBI Taxonomy" id="2448455"/>
    <lineage>
        <taxon>Bacteria</taxon>
        <taxon>Pseudomonadati</taxon>
        <taxon>Pseudomonadota</taxon>
        <taxon>Alphaproteobacteria</taxon>
        <taxon>Hyphomicrobiales</taxon>
        <taxon>Brucellaceae</taxon>
        <taxon>Brucella/Ochrobactrum group</taxon>
        <taxon>Ochrobactrum</taxon>
    </lineage>
</organism>
<gene>
    <name evidence="2" type="ORF">HKX02_05660</name>
</gene>
<proteinExistence type="predicted"/>
<keyword evidence="3" id="KW-1185">Reference proteome</keyword>
<feature type="region of interest" description="Disordered" evidence="1">
    <location>
        <begin position="24"/>
        <end position="46"/>
    </location>
</feature>